<dbReference type="GO" id="GO:0003677">
    <property type="term" value="F:DNA binding"/>
    <property type="evidence" value="ECO:0007669"/>
    <property type="project" value="UniProtKB-KW"/>
</dbReference>
<dbReference type="CDD" id="cd00067">
    <property type="entry name" value="GAL4"/>
    <property type="match status" value="1"/>
</dbReference>
<accession>A0AAW0DJQ7</accession>
<organism evidence="8 9">
    <name type="scientific">Favolaschia claudopus</name>
    <dbReference type="NCBI Taxonomy" id="2862362"/>
    <lineage>
        <taxon>Eukaryota</taxon>
        <taxon>Fungi</taxon>
        <taxon>Dikarya</taxon>
        <taxon>Basidiomycota</taxon>
        <taxon>Agaricomycotina</taxon>
        <taxon>Agaricomycetes</taxon>
        <taxon>Agaricomycetidae</taxon>
        <taxon>Agaricales</taxon>
        <taxon>Marasmiineae</taxon>
        <taxon>Mycenaceae</taxon>
        <taxon>Favolaschia</taxon>
    </lineage>
</organism>
<sequence>MSTSVQEPLTEAGSSTRNASFKQRRQPRSCDFCRVRKSRCDGSSTNLGGSCSNCVAFGTTCTYQRPYQKRGPKETKNTTINQLKKEIAALKVQLRSLSICSFCAQPLQTRISGDSDSTAGSVFQHTSPESDLASSDSKEPPDDPDVPTDIVTSFSLLTIQPEEGLKNKYFGAASSYALASNAIEMKEKYLGRRPSPHFRRAFFWNVLPWEKGGLDDDMRAPPDYIYPPNDLIFSLLGLYFANIHPIFPILHHPSFERSVAEGLHLTNKDFGGTLLAVCALASWYSNDPRVFVDGDSGLSAGWKFASQTKMRRAMVAPTIHEVQMCGLLTLYVISSSMPQNSWFHLGLGIRCLLQRGVHRKTPESKMPDLKDELWKRAFWTFISLERTICLFNGRPMSLHPEDYDLALPAEVDDEYLDRGLLQPPGKPSQLSYFIYNSRLCEILGDAFRKIYASKKAKMRMGWDGPEWESRAIADLDSSLNDFLDSLPQHLVWNPEHPPEGIFFDQAAELHIFYNYTLITAHRHHIQKTTTYGIPSFSICANAARTIINTADIWHKKRQRVPSSTLATPVFVSGIILVLYTLGNKKSGTSMEASKDMAQVRIALDFLKDGESRSQPVGRLWELLSEITSFDGANSPENIVNYHKSDGLKSDDLNSRSTAGDMTSDYAASGSPYDFWNTRDMYTDSSGTSSMDPSFTESGSADPNIELMSMWMAAPSESADFDRYWSNSFGLGKNGLEEMWQVAQLDG</sequence>
<feature type="domain" description="Zn(2)-C6 fungal-type" evidence="7">
    <location>
        <begin position="29"/>
        <end position="63"/>
    </location>
</feature>
<dbReference type="Gene3D" id="4.10.240.10">
    <property type="entry name" value="Zn(2)-C6 fungal-type DNA-binding domain"/>
    <property type="match status" value="1"/>
</dbReference>
<dbReference type="GO" id="GO:0005634">
    <property type="term" value="C:nucleus"/>
    <property type="evidence" value="ECO:0007669"/>
    <property type="project" value="UniProtKB-SubCell"/>
</dbReference>
<feature type="compositionally biased region" description="Polar residues" evidence="6">
    <location>
        <begin position="114"/>
        <end position="133"/>
    </location>
</feature>
<keyword evidence="9" id="KW-1185">Reference proteome</keyword>
<comment type="caution">
    <text evidence="8">The sequence shown here is derived from an EMBL/GenBank/DDBJ whole genome shotgun (WGS) entry which is preliminary data.</text>
</comment>
<protein>
    <submittedName>
        <fullName evidence="8">Fungal-trans domain-containing protein</fullName>
    </submittedName>
</protein>
<comment type="subcellular location">
    <subcellularLocation>
        <location evidence="1">Nucleus</location>
    </subcellularLocation>
</comment>
<dbReference type="AlphaFoldDB" id="A0AAW0DJQ7"/>
<feature type="coiled-coil region" evidence="5">
    <location>
        <begin position="73"/>
        <end position="100"/>
    </location>
</feature>
<dbReference type="PROSITE" id="PS50048">
    <property type="entry name" value="ZN2_CY6_FUNGAL_2"/>
    <property type="match status" value="1"/>
</dbReference>
<dbReference type="EMBL" id="JAWWNJ010000007">
    <property type="protein sequence ID" value="KAK7052051.1"/>
    <property type="molecule type" value="Genomic_DNA"/>
</dbReference>
<feature type="region of interest" description="Disordered" evidence="6">
    <location>
        <begin position="1"/>
        <end position="22"/>
    </location>
</feature>
<proteinExistence type="predicted"/>
<dbReference type="GO" id="GO:0008270">
    <property type="term" value="F:zinc ion binding"/>
    <property type="evidence" value="ECO:0007669"/>
    <property type="project" value="InterPro"/>
</dbReference>
<keyword evidence="5" id="KW-0175">Coiled coil</keyword>
<dbReference type="Pfam" id="PF00172">
    <property type="entry name" value="Zn_clus"/>
    <property type="match status" value="1"/>
</dbReference>
<dbReference type="SMART" id="SM00906">
    <property type="entry name" value="Fungal_trans"/>
    <property type="match status" value="1"/>
</dbReference>
<dbReference type="CDD" id="cd12148">
    <property type="entry name" value="fungal_TF_MHR"/>
    <property type="match status" value="1"/>
</dbReference>
<name>A0AAW0DJQ7_9AGAR</name>
<dbReference type="PROSITE" id="PS00463">
    <property type="entry name" value="ZN2_CY6_FUNGAL_1"/>
    <property type="match status" value="1"/>
</dbReference>
<dbReference type="SMART" id="SM00066">
    <property type="entry name" value="GAL4"/>
    <property type="match status" value="1"/>
</dbReference>
<keyword evidence="2" id="KW-0479">Metal-binding</keyword>
<dbReference type="Proteomes" id="UP001362999">
    <property type="component" value="Unassembled WGS sequence"/>
</dbReference>
<evidence type="ECO:0000256" key="3">
    <source>
        <dbReference type="ARBA" id="ARBA00023125"/>
    </source>
</evidence>
<dbReference type="InterPro" id="IPR036864">
    <property type="entry name" value="Zn2-C6_fun-type_DNA-bd_sf"/>
</dbReference>
<dbReference type="GO" id="GO:0000981">
    <property type="term" value="F:DNA-binding transcription factor activity, RNA polymerase II-specific"/>
    <property type="evidence" value="ECO:0007669"/>
    <property type="project" value="InterPro"/>
</dbReference>
<dbReference type="InterPro" id="IPR007219">
    <property type="entry name" value="XnlR_reg_dom"/>
</dbReference>
<evidence type="ECO:0000256" key="4">
    <source>
        <dbReference type="ARBA" id="ARBA00023242"/>
    </source>
</evidence>
<evidence type="ECO:0000313" key="8">
    <source>
        <dbReference type="EMBL" id="KAK7052051.1"/>
    </source>
</evidence>
<reference evidence="8 9" key="1">
    <citation type="journal article" date="2024" name="J Genomics">
        <title>Draft genome sequencing and assembly of Favolaschia claudopus CIRM-BRFM 2984 isolated from oak limbs.</title>
        <authorList>
            <person name="Navarro D."/>
            <person name="Drula E."/>
            <person name="Chaduli D."/>
            <person name="Cazenave R."/>
            <person name="Ahrendt S."/>
            <person name="Wang J."/>
            <person name="Lipzen A."/>
            <person name="Daum C."/>
            <person name="Barry K."/>
            <person name="Grigoriev I.V."/>
            <person name="Favel A."/>
            <person name="Rosso M.N."/>
            <person name="Martin F."/>
        </authorList>
    </citation>
    <scope>NUCLEOTIDE SEQUENCE [LARGE SCALE GENOMIC DNA]</scope>
    <source>
        <strain evidence="8 9">CIRM-BRFM 2984</strain>
    </source>
</reference>
<feature type="region of interest" description="Disordered" evidence="6">
    <location>
        <begin position="114"/>
        <end position="147"/>
    </location>
</feature>
<evidence type="ECO:0000256" key="2">
    <source>
        <dbReference type="ARBA" id="ARBA00022723"/>
    </source>
</evidence>
<evidence type="ECO:0000256" key="6">
    <source>
        <dbReference type="SAM" id="MobiDB-lite"/>
    </source>
</evidence>
<dbReference type="InterPro" id="IPR050987">
    <property type="entry name" value="AtrR-like"/>
</dbReference>
<evidence type="ECO:0000256" key="5">
    <source>
        <dbReference type="SAM" id="Coils"/>
    </source>
</evidence>
<evidence type="ECO:0000259" key="7">
    <source>
        <dbReference type="PROSITE" id="PS50048"/>
    </source>
</evidence>
<dbReference type="GO" id="GO:0006351">
    <property type="term" value="P:DNA-templated transcription"/>
    <property type="evidence" value="ECO:0007669"/>
    <property type="project" value="InterPro"/>
</dbReference>
<feature type="compositionally biased region" description="Polar residues" evidence="6">
    <location>
        <begin position="1"/>
        <end position="21"/>
    </location>
</feature>
<dbReference type="Pfam" id="PF04082">
    <property type="entry name" value="Fungal_trans"/>
    <property type="match status" value="1"/>
</dbReference>
<gene>
    <name evidence="8" type="ORF">R3P38DRAFT_2684737</name>
</gene>
<keyword evidence="4" id="KW-0539">Nucleus</keyword>
<dbReference type="SUPFAM" id="SSF57701">
    <property type="entry name" value="Zn2/Cys6 DNA-binding domain"/>
    <property type="match status" value="1"/>
</dbReference>
<dbReference type="PANTHER" id="PTHR46910">
    <property type="entry name" value="TRANSCRIPTION FACTOR PDR1"/>
    <property type="match status" value="1"/>
</dbReference>
<dbReference type="PANTHER" id="PTHR46910:SF3">
    <property type="entry name" value="HALOTOLERANCE PROTEIN 9-RELATED"/>
    <property type="match status" value="1"/>
</dbReference>
<dbReference type="InterPro" id="IPR001138">
    <property type="entry name" value="Zn2Cys6_DnaBD"/>
</dbReference>
<evidence type="ECO:0000313" key="9">
    <source>
        <dbReference type="Proteomes" id="UP001362999"/>
    </source>
</evidence>
<evidence type="ECO:0000256" key="1">
    <source>
        <dbReference type="ARBA" id="ARBA00004123"/>
    </source>
</evidence>
<keyword evidence="3" id="KW-0238">DNA-binding</keyword>